<comment type="subcellular location">
    <subcellularLocation>
        <location evidence="2">Chromosome</location>
        <location evidence="2">Telomere</location>
    </subcellularLocation>
    <subcellularLocation>
        <location evidence="1">Nucleus</location>
    </subcellularLocation>
</comment>
<dbReference type="SUPFAM" id="SSF100939">
    <property type="entry name" value="SPOC domain-like"/>
    <property type="match status" value="2"/>
</dbReference>
<evidence type="ECO:0000256" key="10">
    <source>
        <dbReference type="ARBA" id="ARBA00023172"/>
    </source>
</evidence>
<evidence type="ECO:0000256" key="12">
    <source>
        <dbReference type="ARBA" id="ARBA00023242"/>
    </source>
</evidence>
<feature type="region of interest" description="Disordered" evidence="13">
    <location>
        <begin position="641"/>
        <end position="661"/>
    </location>
</feature>
<dbReference type="InterPro" id="IPR014893">
    <property type="entry name" value="Ku_PK_bind"/>
</dbReference>
<dbReference type="GO" id="GO:0004386">
    <property type="term" value="F:helicase activity"/>
    <property type="evidence" value="ECO:0007669"/>
    <property type="project" value="UniProtKB-KW"/>
</dbReference>
<protein>
    <recommendedName>
        <fullName evidence="14">Ku domain-containing protein</fullName>
    </recommendedName>
</protein>
<dbReference type="Proteomes" id="UP000077115">
    <property type="component" value="Unassembled WGS sequence"/>
</dbReference>
<evidence type="ECO:0000313" key="15">
    <source>
        <dbReference type="EMBL" id="OAJ42923.1"/>
    </source>
</evidence>
<dbReference type="GO" id="GO:0006310">
    <property type="term" value="P:DNA recombination"/>
    <property type="evidence" value="ECO:0007669"/>
    <property type="project" value="UniProtKB-KW"/>
</dbReference>
<evidence type="ECO:0000256" key="1">
    <source>
        <dbReference type="ARBA" id="ARBA00004123"/>
    </source>
</evidence>
<dbReference type="Gene3D" id="1.10.1600.10">
    <property type="match status" value="1"/>
</dbReference>
<dbReference type="PANTHER" id="PTHR12604">
    <property type="entry name" value="KU AUTOANTIGEN DNA HELICASE"/>
    <property type="match status" value="1"/>
</dbReference>
<feature type="domain" description="Ku" evidence="14">
    <location>
        <begin position="317"/>
        <end position="451"/>
    </location>
</feature>
<gene>
    <name evidence="15" type="ORF">BDEG_26314</name>
</gene>
<dbReference type="InterPro" id="IPR005161">
    <property type="entry name" value="Ku_N"/>
</dbReference>
<evidence type="ECO:0000256" key="7">
    <source>
        <dbReference type="ARBA" id="ARBA00022840"/>
    </source>
</evidence>
<dbReference type="GO" id="GO:0000781">
    <property type="term" value="C:chromosome, telomeric region"/>
    <property type="evidence" value="ECO:0007669"/>
    <property type="project" value="UniProtKB-SubCell"/>
</dbReference>
<feature type="compositionally biased region" description="Basic and acidic residues" evidence="13">
    <location>
        <begin position="641"/>
        <end position="653"/>
    </location>
</feature>
<reference evidence="15 16" key="1">
    <citation type="submission" date="2006-10" db="EMBL/GenBank/DDBJ databases">
        <title>The Genome Sequence of Batrachochytrium dendrobatidis JEL423.</title>
        <authorList>
            <consortium name="The Broad Institute Genome Sequencing Platform"/>
            <person name="Birren B."/>
            <person name="Lander E."/>
            <person name="Galagan J."/>
            <person name="Cuomo C."/>
            <person name="Devon K."/>
            <person name="Jaffe D."/>
            <person name="Butler J."/>
            <person name="Alvarez P."/>
            <person name="Gnerre S."/>
            <person name="Grabherr M."/>
            <person name="Kleber M."/>
            <person name="Mauceli E."/>
            <person name="Brockman W."/>
            <person name="Young S."/>
            <person name="LaButti K."/>
            <person name="Sykes S."/>
            <person name="DeCaprio D."/>
            <person name="Crawford M."/>
            <person name="Koehrsen M."/>
            <person name="Engels R."/>
            <person name="Montgomery P."/>
            <person name="Pearson M."/>
            <person name="Howarth C."/>
            <person name="Larson L."/>
            <person name="White J."/>
            <person name="O'Leary S."/>
            <person name="Kodira C."/>
            <person name="Zeng Q."/>
            <person name="Yandava C."/>
            <person name="Alvarado L."/>
            <person name="Longcore J."/>
            <person name="James T."/>
        </authorList>
    </citation>
    <scope>NUCLEOTIDE SEQUENCE [LARGE SCALE GENOMIC DNA]</scope>
    <source>
        <strain evidence="15 16">JEL423</strain>
    </source>
</reference>
<dbReference type="GO" id="GO:0003690">
    <property type="term" value="F:double-stranded DNA binding"/>
    <property type="evidence" value="ECO:0007669"/>
    <property type="project" value="TreeGrafter"/>
</dbReference>
<sequence>MPSKTATVFVIDVRMEMSADCLSSNASNKPLTCREVACQLVARQLQDLIINGRKGDVVSLIIVGSESADNPLAVDDQYQHVSIYNYCHEQLFCMASVDMFKFVSNGCVVGGDYGDVMDGIIVGMHVLELHCKQLQFDRRMFVCAHAGGSLESDGYEQVLHTATVMNLDFIMVGFNFPDPVSISNPHLANATFWRNFTCQIPSCTRSQPNRVLDPEEASVVLDQLRHHLTLSAPVYCGDLTFGTKEDLVIPVTCYLKTSGVKIPTSKKFSMLAEEIDSELRAQYGMDYGAVKLTKTYKYVDGNDKDSDDASESDSVDASHIHPENVIRAYRYGKAVIPFSIQDEEAAQLLTKKSIKIIGFIKSDAIPRHYYISGTMAIVPNKDVRGTDIQFTALLQAMTKANIVAIARYCRINNAKPKFGVLISTKKGYGLFIQIPYADDFRFVVAPPIDDLTLATLPKTIQSISTESKTDMLVSIETEEQHNKEKDDSSTTISHHDISDTSSTGQIRYAQEHARYREKFLARKVSPQQAFDAVDSLIDAMDISVKSAGTSFNPKHVSNPLYQRLCDCIAYRAIHPNSTDILPVNPTIKRNMEPRQELVEKAMPAIDQLRQAFTIKKVVDVEKPKKSKHVWADLAREMVKSENAEPTVRDHPADDTVASESTKASSYIGQPLSLSTHPATVKHITQRAVDTISTLDPVSEFQSMVSRSDGNYVEQAMTQMCHIVKTLIAESIGQAFYAKAFAALKALRVECVRHSNPSVYNALMRDLKTEVQSGLLSRDHGLVWKLIVDQGESLITQTESCVSLVSHREAVEVRQNRYWNHFKCG</sequence>
<evidence type="ECO:0000256" key="6">
    <source>
        <dbReference type="ARBA" id="ARBA00022806"/>
    </source>
</evidence>
<dbReference type="InterPro" id="IPR036465">
    <property type="entry name" value="vWFA_dom_sf"/>
</dbReference>
<evidence type="ECO:0000256" key="11">
    <source>
        <dbReference type="ARBA" id="ARBA00023204"/>
    </source>
</evidence>
<dbReference type="SUPFAM" id="SSF53300">
    <property type="entry name" value="vWA-like"/>
    <property type="match status" value="1"/>
</dbReference>
<keyword evidence="8" id="KW-0158">Chromosome</keyword>
<keyword evidence="10" id="KW-0233">DNA recombination</keyword>
<evidence type="ECO:0000256" key="3">
    <source>
        <dbReference type="ARBA" id="ARBA00022741"/>
    </source>
</evidence>
<dbReference type="GO" id="GO:0006303">
    <property type="term" value="P:double-strand break repair via nonhomologous end joining"/>
    <property type="evidence" value="ECO:0007669"/>
    <property type="project" value="InterPro"/>
</dbReference>
<keyword evidence="9" id="KW-0238">DNA-binding</keyword>
<dbReference type="STRING" id="403673.A0A177WS61"/>
<dbReference type="SUPFAM" id="SSF101420">
    <property type="entry name" value="C-terminal domain of Ku80"/>
    <property type="match status" value="1"/>
</dbReference>
<dbReference type="GO" id="GO:0043564">
    <property type="term" value="C:Ku70:Ku80 complex"/>
    <property type="evidence" value="ECO:0007669"/>
    <property type="project" value="TreeGrafter"/>
</dbReference>
<evidence type="ECO:0000256" key="2">
    <source>
        <dbReference type="ARBA" id="ARBA00004574"/>
    </source>
</evidence>
<dbReference type="VEuPathDB" id="FungiDB:BDEG_26314"/>
<dbReference type="GO" id="GO:0000723">
    <property type="term" value="P:telomere maintenance"/>
    <property type="evidence" value="ECO:0007669"/>
    <property type="project" value="TreeGrafter"/>
</dbReference>
<evidence type="ECO:0000313" key="16">
    <source>
        <dbReference type="Proteomes" id="UP000077115"/>
    </source>
</evidence>
<name>A0A177WS61_BATDL</name>
<keyword evidence="12" id="KW-0539">Nucleus</keyword>
<dbReference type="Pfam" id="PF08785">
    <property type="entry name" value="Ku_PK_bind"/>
    <property type="match status" value="1"/>
</dbReference>
<dbReference type="Pfam" id="PF02735">
    <property type="entry name" value="Ku"/>
    <property type="match status" value="1"/>
</dbReference>
<dbReference type="InterPro" id="IPR016194">
    <property type="entry name" value="SPOC-like_C_dom_sf"/>
</dbReference>
<keyword evidence="4" id="KW-0227">DNA damage</keyword>
<dbReference type="Gene3D" id="1.25.40.240">
    <property type="entry name" value="Ku, C-terminal domain"/>
    <property type="match status" value="1"/>
</dbReference>
<dbReference type="Gene3D" id="3.40.50.410">
    <property type="entry name" value="von Willebrand factor, type A domain"/>
    <property type="match status" value="1"/>
</dbReference>
<keyword evidence="3" id="KW-0547">Nucleotide-binding</keyword>
<evidence type="ECO:0000259" key="14">
    <source>
        <dbReference type="SMART" id="SM00559"/>
    </source>
</evidence>
<keyword evidence="6" id="KW-0347">Helicase</keyword>
<feature type="region of interest" description="Disordered" evidence="13">
    <location>
        <begin position="476"/>
        <end position="505"/>
    </location>
</feature>
<keyword evidence="8" id="KW-0779">Telomere</keyword>
<keyword evidence="11" id="KW-0234">DNA repair</keyword>
<evidence type="ECO:0000256" key="8">
    <source>
        <dbReference type="ARBA" id="ARBA00022895"/>
    </source>
</evidence>
<dbReference type="OrthoDB" id="30826at2759"/>
<dbReference type="AlphaFoldDB" id="A0A177WS61"/>
<evidence type="ECO:0000256" key="4">
    <source>
        <dbReference type="ARBA" id="ARBA00022763"/>
    </source>
</evidence>
<dbReference type="GO" id="GO:0016787">
    <property type="term" value="F:hydrolase activity"/>
    <property type="evidence" value="ECO:0007669"/>
    <property type="project" value="UniProtKB-KW"/>
</dbReference>
<dbReference type="InterPro" id="IPR036494">
    <property type="entry name" value="Ku_C_sf"/>
</dbReference>
<dbReference type="GO" id="GO:0042162">
    <property type="term" value="F:telomeric DNA binding"/>
    <property type="evidence" value="ECO:0007669"/>
    <property type="project" value="TreeGrafter"/>
</dbReference>
<accession>A0A177WS61</accession>
<proteinExistence type="predicted"/>
<keyword evidence="7" id="KW-0067">ATP-binding</keyword>
<reference evidence="15 16" key="2">
    <citation type="submission" date="2016-05" db="EMBL/GenBank/DDBJ databases">
        <title>Lineage-specific infection strategies underlie the spectrum of fungal disease in amphibians.</title>
        <authorList>
            <person name="Cuomo C.A."/>
            <person name="Farrer R.A."/>
            <person name="James T."/>
            <person name="Longcore J."/>
            <person name="Birren B."/>
        </authorList>
    </citation>
    <scope>NUCLEOTIDE SEQUENCE [LARGE SCALE GENOMIC DNA]</scope>
    <source>
        <strain evidence="15 16">JEL423</strain>
    </source>
</reference>
<organism evidence="15 16">
    <name type="scientific">Batrachochytrium dendrobatidis (strain JEL423)</name>
    <dbReference type="NCBI Taxonomy" id="403673"/>
    <lineage>
        <taxon>Eukaryota</taxon>
        <taxon>Fungi</taxon>
        <taxon>Fungi incertae sedis</taxon>
        <taxon>Chytridiomycota</taxon>
        <taxon>Chytridiomycota incertae sedis</taxon>
        <taxon>Chytridiomycetes</taxon>
        <taxon>Rhizophydiales</taxon>
        <taxon>Rhizophydiales incertae sedis</taxon>
        <taxon>Batrachochytrium</taxon>
    </lineage>
</organism>
<dbReference type="InterPro" id="IPR006164">
    <property type="entry name" value="DNA_bd_Ku70/Ku80"/>
</dbReference>
<evidence type="ECO:0000256" key="9">
    <source>
        <dbReference type="ARBA" id="ARBA00023125"/>
    </source>
</evidence>
<keyword evidence="5" id="KW-0378">Hydrolase</keyword>
<dbReference type="EMBL" id="DS022308">
    <property type="protein sequence ID" value="OAJ42923.1"/>
    <property type="molecule type" value="Genomic_DNA"/>
</dbReference>
<dbReference type="PANTHER" id="PTHR12604:SF4">
    <property type="entry name" value="X-RAY REPAIR CROSS-COMPLEMENTING PROTEIN 5"/>
    <property type="match status" value="1"/>
</dbReference>
<dbReference type="SMART" id="SM00559">
    <property type="entry name" value="Ku78"/>
    <property type="match status" value="1"/>
</dbReference>
<dbReference type="Gene3D" id="2.40.290.10">
    <property type="match status" value="1"/>
</dbReference>
<dbReference type="eggNOG" id="KOG2326">
    <property type="taxonomic scope" value="Eukaryota"/>
</dbReference>
<evidence type="ECO:0000256" key="5">
    <source>
        <dbReference type="ARBA" id="ARBA00022801"/>
    </source>
</evidence>
<dbReference type="GO" id="GO:0005524">
    <property type="term" value="F:ATP binding"/>
    <property type="evidence" value="ECO:0007669"/>
    <property type="project" value="UniProtKB-KW"/>
</dbReference>
<dbReference type="Pfam" id="PF03731">
    <property type="entry name" value="Ku_N"/>
    <property type="match status" value="1"/>
</dbReference>
<feature type="compositionally biased region" description="Basic and acidic residues" evidence="13">
    <location>
        <begin position="478"/>
        <end position="498"/>
    </location>
</feature>
<evidence type="ECO:0000256" key="13">
    <source>
        <dbReference type="SAM" id="MobiDB-lite"/>
    </source>
</evidence>